<accession>A0AAD9PAB7</accession>
<dbReference type="Gene3D" id="3.60.10.10">
    <property type="entry name" value="Endonuclease/exonuclease/phosphatase"/>
    <property type="match status" value="1"/>
</dbReference>
<sequence length="706" mass="82238">MTGYVMFRKDRLGRRGGGVILYIKESIQAYEIKLVKEAECEDAVWCNIVTGKSTLTVGLVYRSPNISMEENEKIHNAIKEVSKRDCIIMGDFNHGHIQWISLQSTGREDQEFLNLVQDSFLSQHVLEATRGENVLDIVLSSQKEFVDNVKICEPLGCNDHNQIHFIIKVKGERNRKIRYRKNFHKGRYKDMREYLAKIDWNNTLKNKTATECWNILKSEIDCVVDKFVPLKKQGKRSKKKHLSKEAIRKIKYKQMMWKTYRHTGREEDYSIYKEALNQATAEIRNSKRSYEQKIAFNIKHDSKSFYAYVRSKQKVQDKVGPLEGSDGNIITEGFLMAENLNEYFSSVFTREDISILPVLETKFEGREFDYLGQLIVTPTMVARKIRDMKDNKSPGVDGIPPKLLLEIVEQISIPLATVFNLSLEEGIVPLEWKEANIIPLFKKVFRKIKSDADRQHLQDDLNKLIEWSEKWQMLFNFGKCKCLHTGHGNEDAQYTMGDTVLNTTSKEKDLGLTISADMKVSEQCGIAAAKGNQILGLIRRNIVYKEKELIIPLYKTIVRPHLEYCIQAWRPYRKKDIDMLERVQRRATKMIPKLRNISYEMRLKECGLTTLETRRLRGDQIEVFKILNGYENIDRNIFFTVKEERRTRGHGVTLAKKQCRLDIRKFSFSQRTVNEWNRLSADCVGASSVNIFKNKIDIYLRRAGYT</sequence>
<dbReference type="Proteomes" id="UP001209878">
    <property type="component" value="Unassembled WGS sequence"/>
</dbReference>
<keyword evidence="3" id="KW-1185">Reference proteome</keyword>
<name>A0AAD9PAB7_RIDPI</name>
<feature type="domain" description="Endonuclease/exonuclease/phosphatase" evidence="1">
    <location>
        <begin position="57"/>
        <end position="163"/>
    </location>
</feature>
<dbReference type="GO" id="GO:0007508">
    <property type="term" value="P:larval heart development"/>
    <property type="evidence" value="ECO:0007669"/>
    <property type="project" value="TreeGrafter"/>
</dbReference>
<gene>
    <name evidence="2" type="ORF">NP493_65g05023</name>
</gene>
<protein>
    <recommendedName>
        <fullName evidence="1">Endonuclease/exonuclease/phosphatase domain-containing protein</fullName>
    </recommendedName>
</protein>
<dbReference type="Pfam" id="PF14529">
    <property type="entry name" value="Exo_endo_phos_2"/>
    <property type="match status" value="1"/>
</dbReference>
<dbReference type="GO" id="GO:0031012">
    <property type="term" value="C:extracellular matrix"/>
    <property type="evidence" value="ECO:0007669"/>
    <property type="project" value="TreeGrafter"/>
</dbReference>
<dbReference type="EMBL" id="JAODUO010000065">
    <property type="protein sequence ID" value="KAK2190907.1"/>
    <property type="molecule type" value="Genomic_DNA"/>
</dbReference>
<comment type="caution">
    <text evidence="2">The sequence shown here is derived from an EMBL/GenBank/DDBJ whole genome shotgun (WGS) entry which is preliminary data.</text>
</comment>
<dbReference type="PANTHER" id="PTHR33395:SF22">
    <property type="entry name" value="REVERSE TRANSCRIPTASE DOMAIN-CONTAINING PROTEIN"/>
    <property type="match status" value="1"/>
</dbReference>
<evidence type="ECO:0000313" key="2">
    <source>
        <dbReference type="EMBL" id="KAK2190907.1"/>
    </source>
</evidence>
<proteinExistence type="predicted"/>
<dbReference type="InterPro" id="IPR036691">
    <property type="entry name" value="Endo/exonu/phosph_ase_sf"/>
</dbReference>
<reference evidence="2" key="1">
    <citation type="journal article" date="2023" name="Mol. Biol. Evol.">
        <title>Third-Generation Sequencing Reveals the Adaptive Role of the Epigenome in Three Deep-Sea Polychaetes.</title>
        <authorList>
            <person name="Perez M."/>
            <person name="Aroh O."/>
            <person name="Sun Y."/>
            <person name="Lan Y."/>
            <person name="Juniper S.K."/>
            <person name="Young C.R."/>
            <person name="Angers B."/>
            <person name="Qian P.Y."/>
        </authorList>
    </citation>
    <scope>NUCLEOTIDE SEQUENCE</scope>
    <source>
        <strain evidence="2">R07B-5</strain>
    </source>
</reference>
<dbReference type="InterPro" id="IPR005135">
    <property type="entry name" value="Endo/exonuclease/phosphatase"/>
</dbReference>
<dbReference type="AlphaFoldDB" id="A0AAD9PAB7"/>
<evidence type="ECO:0000259" key="1">
    <source>
        <dbReference type="Pfam" id="PF14529"/>
    </source>
</evidence>
<dbReference type="GO" id="GO:0061343">
    <property type="term" value="P:cell adhesion involved in heart morphogenesis"/>
    <property type="evidence" value="ECO:0007669"/>
    <property type="project" value="TreeGrafter"/>
</dbReference>
<dbReference type="PANTHER" id="PTHR33395">
    <property type="entry name" value="TRANSCRIPTASE, PUTATIVE-RELATED-RELATED"/>
    <property type="match status" value="1"/>
</dbReference>
<dbReference type="GO" id="GO:0003824">
    <property type="term" value="F:catalytic activity"/>
    <property type="evidence" value="ECO:0007669"/>
    <property type="project" value="InterPro"/>
</dbReference>
<organism evidence="2 3">
    <name type="scientific">Ridgeia piscesae</name>
    <name type="common">Tubeworm</name>
    <dbReference type="NCBI Taxonomy" id="27915"/>
    <lineage>
        <taxon>Eukaryota</taxon>
        <taxon>Metazoa</taxon>
        <taxon>Spiralia</taxon>
        <taxon>Lophotrochozoa</taxon>
        <taxon>Annelida</taxon>
        <taxon>Polychaeta</taxon>
        <taxon>Sedentaria</taxon>
        <taxon>Canalipalpata</taxon>
        <taxon>Sabellida</taxon>
        <taxon>Siboglinidae</taxon>
        <taxon>Ridgeia</taxon>
    </lineage>
</organism>
<dbReference type="SUPFAM" id="SSF56219">
    <property type="entry name" value="DNase I-like"/>
    <property type="match status" value="1"/>
</dbReference>
<evidence type="ECO:0000313" key="3">
    <source>
        <dbReference type="Proteomes" id="UP001209878"/>
    </source>
</evidence>